<keyword evidence="9" id="KW-1133">Transmembrane helix</keyword>
<evidence type="ECO:0000256" key="2">
    <source>
        <dbReference type="ARBA" id="ARBA00022723"/>
    </source>
</evidence>
<keyword evidence="4 6" id="KW-0408">Iron</keyword>
<reference evidence="10 11" key="1">
    <citation type="submission" date="2014-02" db="EMBL/GenBank/DDBJ databases">
        <title>The genome sequence of Colletotrichum simmondsii CBS122122.</title>
        <authorList>
            <person name="Baroncelli R."/>
            <person name="Thon M.R."/>
        </authorList>
    </citation>
    <scope>NUCLEOTIDE SEQUENCE [LARGE SCALE GENOMIC DNA]</scope>
    <source>
        <strain evidence="10 11">CBS122122</strain>
    </source>
</reference>
<evidence type="ECO:0008006" key="12">
    <source>
        <dbReference type="Google" id="ProtNLM"/>
    </source>
</evidence>
<evidence type="ECO:0000256" key="3">
    <source>
        <dbReference type="ARBA" id="ARBA00023002"/>
    </source>
</evidence>
<comment type="cofactor">
    <cofactor evidence="6">
        <name>heme</name>
        <dbReference type="ChEBI" id="CHEBI:30413"/>
    </cofactor>
</comment>
<protein>
    <recommendedName>
        <fullName evidence="12">Cytochrome P450</fullName>
    </recommendedName>
</protein>
<proteinExistence type="inferred from homology"/>
<dbReference type="GO" id="GO:0016705">
    <property type="term" value="F:oxidoreductase activity, acting on paired donors, with incorporation or reduction of molecular oxygen"/>
    <property type="evidence" value="ECO:0007669"/>
    <property type="project" value="InterPro"/>
</dbReference>
<keyword evidence="11" id="KW-1185">Reference proteome</keyword>
<evidence type="ECO:0000256" key="6">
    <source>
        <dbReference type="PIRSR" id="PIRSR602401-1"/>
    </source>
</evidence>
<comment type="similarity">
    <text evidence="1 7">Belongs to the cytochrome P450 family.</text>
</comment>
<organism evidence="10 11">
    <name type="scientific">Colletotrichum simmondsii</name>
    <dbReference type="NCBI Taxonomy" id="703756"/>
    <lineage>
        <taxon>Eukaryota</taxon>
        <taxon>Fungi</taxon>
        <taxon>Dikarya</taxon>
        <taxon>Ascomycota</taxon>
        <taxon>Pezizomycotina</taxon>
        <taxon>Sordariomycetes</taxon>
        <taxon>Hypocreomycetidae</taxon>
        <taxon>Glomerellales</taxon>
        <taxon>Glomerellaceae</taxon>
        <taxon>Colletotrichum</taxon>
        <taxon>Colletotrichum acutatum species complex</taxon>
    </lineage>
</organism>
<comment type="caution">
    <text evidence="10">The sequence shown here is derived from an EMBL/GenBank/DDBJ whole genome shotgun (WGS) entry which is preliminary data.</text>
</comment>
<evidence type="ECO:0000256" key="5">
    <source>
        <dbReference type="ARBA" id="ARBA00023033"/>
    </source>
</evidence>
<dbReference type="SUPFAM" id="SSF48264">
    <property type="entry name" value="Cytochrome P450"/>
    <property type="match status" value="1"/>
</dbReference>
<dbReference type="Gene3D" id="1.10.630.10">
    <property type="entry name" value="Cytochrome P450"/>
    <property type="match status" value="1"/>
</dbReference>
<dbReference type="Pfam" id="PF00067">
    <property type="entry name" value="p450"/>
    <property type="match status" value="1"/>
</dbReference>
<evidence type="ECO:0000256" key="8">
    <source>
        <dbReference type="SAM" id="MobiDB-lite"/>
    </source>
</evidence>
<keyword evidence="9" id="KW-0472">Membrane</keyword>
<name>A0A135SAZ3_9PEZI</name>
<dbReference type="GO" id="GO:0005506">
    <property type="term" value="F:iron ion binding"/>
    <property type="evidence" value="ECO:0007669"/>
    <property type="project" value="InterPro"/>
</dbReference>
<evidence type="ECO:0000256" key="9">
    <source>
        <dbReference type="SAM" id="Phobius"/>
    </source>
</evidence>
<dbReference type="AlphaFoldDB" id="A0A135SAZ3"/>
<keyword evidence="3 7" id="KW-0560">Oxidoreductase</keyword>
<dbReference type="GO" id="GO:0020037">
    <property type="term" value="F:heme binding"/>
    <property type="evidence" value="ECO:0007669"/>
    <property type="project" value="InterPro"/>
</dbReference>
<dbReference type="PANTHER" id="PTHR46300:SF2">
    <property type="entry name" value="CYTOCHROME P450 MONOOXYGENASE ALNH-RELATED"/>
    <property type="match status" value="1"/>
</dbReference>
<keyword evidence="6 7" id="KW-0349">Heme</keyword>
<evidence type="ECO:0000256" key="4">
    <source>
        <dbReference type="ARBA" id="ARBA00023004"/>
    </source>
</evidence>
<dbReference type="InterPro" id="IPR001128">
    <property type="entry name" value="Cyt_P450"/>
</dbReference>
<dbReference type="InterPro" id="IPR050364">
    <property type="entry name" value="Cytochrome_P450_fung"/>
</dbReference>
<keyword evidence="2 6" id="KW-0479">Metal-binding</keyword>
<dbReference type="InterPro" id="IPR017972">
    <property type="entry name" value="Cyt_P450_CS"/>
</dbReference>
<dbReference type="EMBL" id="JFBX01000625">
    <property type="protein sequence ID" value="KXH33073.1"/>
    <property type="molecule type" value="Genomic_DNA"/>
</dbReference>
<dbReference type="InterPro" id="IPR036396">
    <property type="entry name" value="Cyt_P450_sf"/>
</dbReference>
<sequence length="546" mass="61728">MGSFITDAMQTLLSRIMNAATSNPTVTLIYVILTTTVALFLWTKTTRRTSGLPLPPQPPSKPILGHLTDLIRENKARRWHLKLEGWAREYGAIFGVRTGYIVDYYINSDVLVKNQRKVIQQLLTSPQQAGKIVPFLEYETMRFLRDNVLEPSGGLSGLQLLRGIERYTYSAFAMVMMGMDVPDADDWVIDFLQDTFPGANIIDLIPSLGNLPLFLKPWERYGRARYRRDLSWGMRRVKTVEEAMRSGDTSFDGTFLGAALADDNVKGMSCKEELAILSTALIVASADTSRMTTWSFVEAMLQFPEAQARAQAEIDKAVGDRPPTYEDYARIPYIRMLLKEVWRWRPPVALGHPHITSRQVEVGGYRLPKGARIHLNAYAISRDPARHEDPDRFWPERFEDDETTTMESINAQDPTKRDHFAFGAGRRVCPGYTVAERSAVVTMMRILWAFKILPAEGAKTPLEFADYADSLPGNPGKNMPVRFQCRSEERKRVILKVFEEMESGRGNKIEVTSFKDPVQPKFGNRQGAGTGTPRLQQGADRCFENG</sequence>
<gene>
    <name evidence="10" type="ORF">CSIM01_05208</name>
</gene>
<evidence type="ECO:0000313" key="11">
    <source>
        <dbReference type="Proteomes" id="UP000070328"/>
    </source>
</evidence>
<keyword evidence="9" id="KW-0812">Transmembrane</keyword>
<accession>A0A135SAZ3</accession>
<dbReference type="PRINTS" id="PR00463">
    <property type="entry name" value="EP450I"/>
</dbReference>
<evidence type="ECO:0000313" key="10">
    <source>
        <dbReference type="EMBL" id="KXH33073.1"/>
    </source>
</evidence>
<evidence type="ECO:0000256" key="1">
    <source>
        <dbReference type="ARBA" id="ARBA00010617"/>
    </source>
</evidence>
<dbReference type="InterPro" id="IPR002401">
    <property type="entry name" value="Cyt_P450_E_grp-I"/>
</dbReference>
<dbReference type="OrthoDB" id="1470350at2759"/>
<dbReference type="PANTHER" id="PTHR46300">
    <property type="entry name" value="P450, PUTATIVE (EUROFUNG)-RELATED-RELATED"/>
    <property type="match status" value="1"/>
</dbReference>
<keyword evidence="5 7" id="KW-0503">Monooxygenase</keyword>
<dbReference type="PROSITE" id="PS00086">
    <property type="entry name" value="CYTOCHROME_P450"/>
    <property type="match status" value="1"/>
</dbReference>
<dbReference type="GO" id="GO:0004497">
    <property type="term" value="F:monooxygenase activity"/>
    <property type="evidence" value="ECO:0007669"/>
    <property type="project" value="UniProtKB-KW"/>
</dbReference>
<feature type="transmembrane region" description="Helical" evidence="9">
    <location>
        <begin position="20"/>
        <end position="42"/>
    </location>
</feature>
<feature type="region of interest" description="Disordered" evidence="8">
    <location>
        <begin position="517"/>
        <end position="546"/>
    </location>
</feature>
<evidence type="ECO:0000256" key="7">
    <source>
        <dbReference type="RuleBase" id="RU000461"/>
    </source>
</evidence>
<feature type="binding site" description="axial binding residue" evidence="6">
    <location>
        <position position="429"/>
    </location>
    <ligand>
        <name>heme</name>
        <dbReference type="ChEBI" id="CHEBI:30413"/>
    </ligand>
    <ligandPart>
        <name>Fe</name>
        <dbReference type="ChEBI" id="CHEBI:18248"/>
    </ligandPart>
</feature>
<dbReference type="Proteomes" id="UP000070328">
    <property type="component" value="Unassembled WGS sequence"/>
</dbReference>